<gene>
    <name evidence="2" type="ORF">CCHL11_00913</name>
</gene>
<dbReference type="Proteomes" id="UP000186583">
    <property type="component" value="Unassembled WGS sequence"/>
</dbReference>
<dbReference type="Gene3D" id="3.60.15.10">
    <property type="entry name" value="Ribonuclease Z/Hydroxyacylglutathione hydrolase-like"/>
    <property type="match status" value="1"/>
</dbReference>
<reference evidence="2 3" key="1">
    <citation type="submission" date="2016-11" db="EMBL/GenBank/DDBJ databases">
        <title>Draft Genome Assembly of Colletotrichum chlorophyti a pathogen of herbaceous plants.</title>
        <authorList>
            <person name="Gan P."/>
            <person name="Narusaka M."/>
            <person name="Tsushima A."/>
            <person name="Narusaka Y."/>
            <person name="Takano Y."/>
            <person name="Shirasu K."/>
        </authorList>
    </citation>
    <scope>NUCLEOTIDE SEQUENCE [LARGE SCALE GENOMIC DNA]</scope>
    <source>
        <strain evidence="2 3">NTL11</strain>
    </source>
</reference>
<dbReference type="AlphaFoldDB" id="A0A1Q8S5A6"/>
<evidence type="ECO:0000313" key="2">
    <source>
        <dbReference type="EMBL" id="OLN96623.1"/>
    </source>
</evidence>
<sequence>MRLRANSCGSVFYCAKSPDKNQPIIHAIFESATGTWQYVVADPSSSAAVIIDPVLDYDRATQVITTTSADELLLLVKNHNYRVIRILETHAHADHLTAASYLKTRLTQEQNYEPSIGIGKRISQVQEFFGQRYDVLREDRKGVFDKLFDDDETFAVGNLRAAAVHLPGHTPDYLGYRIGGQPQYDLIPLDFC</sequence>
<dbReference type="InterPro" id="IPR036866">
    <property type="entry name" value="RibonucZ/Hydroxyglut_hydro"/>
</dbReference>
<dbReference type="EMBL" id="MPGH01000017">
    <property type="protein sequence ID" value="OLN96623.1"/>
    <property type="molecule type" value="Genomic_DNA"/>
</dbReference>
<proteinExistence type="predicted"/>
<organism evidence="2 3">
    <name type="scientific">Colletotrichum chlorophyti</name>
    <dbReference type="NCBI Taxonomy" id="708187"/>
    <lineage>
        <taxon>Eukaryota</taxon>
        <taxon>Fungi</taxon>
        <taxon>Dikarya</taxon>
        <taxon>Ascomycota</taxon>
        <taxon>Pezizomycotina</taxon>
        <taxon>Sordariomycetes</taxon>
        <taxon>Hypocreomycetidae</taxon>
        <taxon>Glomerellales</taxon>
        <taxon>Glomerellaceae</taxon>
        <taxon>Colletotrichum</taxon>
    </lineage>
</organism>
<protein>
    <submittedName>
        <fullName evidence="2">Putative metallo-hydrolase-like protein 1</fullName>
    </submittedName>
</protein>
<evidence type="ECO:0000259" key="1">
    <source>
        <dbReference type="Pfam" id="PF00753"/>
    </source>
</evidence>
<dbReference type="PANTHER" id="PTHR43084:SF1">
    <property type="entry name" value="PERSULFIDE DIOXYGENASE ETHE1, MITOCHONDRIAL"/>
    <property type="match status" value="1"/>
</dbReference>
<name>A0A1Q8S5A6_9PEZI</name>
<comment type="caution">
    <text evidence="2">The sequence shown here is derived from an EMBL/GenBank/DDBJ whole genome shotgun (WGS) entry which is preliminary data.</text>
</comment>
<dbReference type="SUPFAM" id="SSF56281">
    <property type="entry name" value="Metallo-hydrolase/oxidoreductase"/>
    <property type="match status" value="1"/>
</dbReference>
<evidence type="ECO:0000313" key="3">
    <source>
        <dbReference type="Proteomes" id="UP000186583"/>
    </source>
</evidence>
<dbReference type="InterPro" id="IPR001279">
    <property type="entry name" value="Metallo-B-lactamas"/>
</dbReference>
<keyword evidence="3" id="KW-1185">Reference proteome</keyword>
<dbReference type="GO" id="GO:0070813">
    <property type="term" value="P:hydrogen sulfide metabolic process"/>
    <property type="evidence" value="ECO:0007669"/>
    <property type="project" value="TreeGrafter"/>
</dbReference>
<dbReference type="GO" id="GO:0016787">
    <property type="term" value="F:hydrolase activity"/>
    <property type="evidence" value="ECO:0007669"/>
    <property type="project" value="UniProtKB-KW"/>
</dbReference>
<dbReference type="GO" id="GO:0006749">
    <property type="term" value="P:glutathione metabolic process"/>
    <property type="evidence" value="ECO:0007669"/>
    <property type="project" value="TreeGrafter"/>
</dbReference>
<dbReference type="STRING" id="708187.A0A1Q8S5A6"/>
<dbReference type="OrthoDB" id="449487at2759"/>
<feature type="domain" description="Metallo-beta-lactamase" evidence="1">
    <location>
        <begin position="35"/>
        <end position="180"/>
    </location>
</feature>
<dbReference type="PANTHER" id="PTHR43084">
    <property type="entry name" value="PERSULFIDE DIOXYGENASE ETHE1"/>
    <property type="match status" value="1"/>
</dbReference>
<dbReference type="InterPro" id="IPR051682">
    <property type="entry name" value="Mito_Persulfide_Diox"/>
</dbReference>
<dbReference type="GO" id="GO:0050313">
    <property type="term" value="F:sulfur dioxygenase activity"/>
    <property type="evidence" value="ECO:0007669"/>
    <property type="project" value="TreeGrafter"/>
</dbReference>
<dbReference type="Pfam" id="PF00753">
    <property type="entry name" value="Lactamase_B"/>
    <property type="match status" value="1"/>
</dbReference>
<keyword evidence="2" id="KW-0378">Hydrolase</keyword>
<accession>A0A1Q8S5A6</accession>